<protein>
    <submittedName>
        <fullName evidence="1">Uncharacterized protein</fullName>
    </submittedName>
</protein>
<evidence type="ECO:0000313" key="2">
    <source>
        <dbReference type="Proteomes" id="UP000593574"/>
    </source>
</evidence>
<gene>
    <name evidence="1" type="ORF">Golax_021846</name>
</gene>
<dbReference type="EMBL" id="JABEZV010000011">
    <property type="protein sequence ID" value="MBA0725249.1"/>
    <property type="molecule type" value="Genomic_DNA"/>
</dbReference>
<comment type="caution">
    <text evidence="1">The sequence shown here is derived from an EMBL/GenBank/DDBJ whole genome shotgun (WGS) entry which is preliminary data.</text>
</comment>
<name>A0A7J9AP92_9ROSI</name>
<accession>A0A7J9AP92</accession>
<reference evidence="1 2" key="1">
    <citation type="journal article" date="2019" name="Genome Biol. Evol.">
        <title>Insights into the evolution of the New World diploid cottons (Gossypium, subgenus Houzingenia) based on genome sequencing.</title>
        <authorList>
            <person name="Grover C.E."/>
            <person name="Arick M.A. 2nd"/>
            <person name="Thrash A."/>
            <person name="Conover J.L."/>
            <person name="Sanders W.S."/>
            <person name="Peterson D.G."/>
            <person name="Frelichowski J.E."/>
            <person name="Scheffler J.A."/>
            <person name="Scheffler B.E."/>
            <person name="Wendel J.F."/>
        </authorList>
    </citation>
    <scope>NUCLEOTIDE SEQUENCE [LARGE SCALE GENOMIC DNA]</scope>
    <source>
        <strain evidence="1">4</strain>
        <tissue evidence="1">Leaf</tissue>
    </source>
</reference>
<dbReference type="Proteomes" id="UP000593574">
    <property type="component" value="Unassembled WGS sequence"/>
</dbReference>
<dbReference type="AlphaFoldDB" id="A0A7J9AP92"/>
<organism evidence="1 2">
    <name type="scientific">Gossypium laxum</name>
    <dbReference type="NCBI Taxonomy" id="34288"/>
    <lineage>
        <taxon>Eukaryota</taxon>
        <taxon>Viridiplantae</taxon>
        <taxon>Streptophyta</taxon>
        <taxon>Embryophyta</taxon>
        <taxon>Tracheophyta</taxon>
        <taxon>Spermatophyta</taxon>
        <taxon>Magnoliopsida</taxon>
        <taxon>eudicotyledons</taxon>
        <taxon>Gunneridae</taxon>
        <taxon>Pentapetalae</taxon>
        <taxon>rosids</taxon>
        <taxon>malvids</taxon>
        <taxon>Malvales</taxon>
        <taxon>Malvaceae</taxon>
        <taxon>Malvoideae</taxon>
        <taxon>Gossypium</taxon>
    </lineage>
</organism>
<feature type="non-terminal residue" evidence="1">
    <location>
        <position position="36"/>
    </location>
</feature>
<evidence type="ECO:0000313" key="1">
    <source>
        <dbReference type="EMBL" id="MBA0725249.1"/>
    </source>
</evidence>
<proteinExistence type="predicted"/>
<keyword evidence="2" id="KW-1185">Reference proteome</keyword>
<sequence>MEVLLGTFTTTTPCYSWLLVPCLAEECLVLSSRLYR</sequence>